<feature type="transmembrane region" description="Helical" evidence="7">
    <location>
        <begin position="272"/>
        <end position="296"/>
    </location>
</feature>
<dbReference type="InterPro" id="IPR001173">
    <property type="entry name" value="Glyco_trans_2-like"/>
</dbReference>
<evidence type="ECO:0000259" key="8">
    <source>
        <dbReference type="Pfam" id="PF00535"/>
    </source>
</evidence>
<evidence type="ECO:0000256" key="4">
    <source>
        <dbReference type="ARBA" id="ARBA00022692"/>
    </source>
</evidence>
<evidence type="ECO:0000256" key="1">
    <source>
        <dbReference type="ARBA" id="ARBA00004141"/>
    </source>
</evidence>
<comment type="caution">
    <text evidence="9">The sequence shown here is derived from an EMBL/GenBank/DDBJ whole genome shotgun (WGS) entry which is preliminary data.</text>
</comment>
<dbReference type="AlphaFoldDB" id="A0A0A6VAZ6"/>
<dbReference type="EMBL" id="JRUN01000024">
    <property type="protein sequence ID" value="KHD85405.1"/>
    <property type="molecule type" value="Genomic_DNA"/>
</dbReference>
<dbReference type="InterPro" id="IPR029044">
    <property type="entry name" value="Nucleotide-diphossugar_trans"/>
</dbReference>
<reference evidence="9 10" key="1">
    <citation type="submission" date="2014-10" db="EMBL/GenBank/DDBJ databases">
        <title>Draft genome of phytase producing Bacillus ginsengihumi strain M2.11.</title>
        <authorList>
            <person name="Toymentseva A."/>
            <person name="Boulygina E.A."/>
            <person name="Kazakov S.V."/>
            <person name="Kayumov I."/>
            <person name="Suleimanova A.D."/>
            <person name="Mardanova A.M."/>
            <person name="Maria S.N."/>
            <person name="Sergey M.Y."/>
            <person name="Sharipova M.R."/>
        </authorList>
    </citation>
    <scope>NUCLEOTIDE SEQUENCE [LARGE SCALE GENOMIC DNA]</scope>
    <source>
        <strain evidence="9 10">M2.11</strain>
    </source>
</reference>
<dbReference type="Pfam" id="PF00535">
    <property type="entry name" value="Glycos_transf_2"/>
    <property type="match status" value="1"/>
</dbReference>
<evidence type="ECO:0000313" key="9">
    <source>
        <dbReference type="EMBL" id="KHD85405.1"/>
    </source>
</evidence>
<accession>A0A0A6VAZ6</accession>
<feature type="transmembrane region" description="Helical" evidence="7">
    <location>
        <begin position="239"/>
        <end position="260"/>
    </location>
</feature>
<dbReference type="GO" id="GO:0016757">
    <property type="term" value="F:glycosyltransferase activity"/>
    <property type="evidence" value="ECO:0007669"/>
    <property type="project" value="UniProtKB-KW"/>
</dbReference>
<protein>
    <submittedName>
        <fullName evidence="9">Glycosyltransferase</fullName>
    </submittedName>
</protein>
<dbReference type="GO" id="GO:0005886">
    <property type="term" value="C:plasma membrane"/>
    <property type="evidence" value="ECO:0007669"/>
    <property type="project" value="TreeGrafter"/>
</dbReference>
<evidence type="ECO:0000256" key="2">
    <source>
        <dbReference type="ARBA" id="ARBA00022676"/>
    </source>
</evidence>
<dbReference type="STRING" id="363870.NG54_09480"/>
<dbReference type="PANTHER" id="PTHR48090:SF1">
    <property type="entry name" value="PROPHAGE BACTOPRENOL GLUCOSYL TRANSFERASE HOMOLOG"/>
    <property type="match status" value="1"/>
</dbReference>
<evidence type="ECO:0000256" key="6">
    <source>
        <dbReference type="ARBA" id="ARBA00023136"/>
    </source>
</evidence>
<proteinExistence type="predicted"/>
<evidence type="ECO:0000256" key="5">
    <source>
        <dbReference type="ARBA" id="ARBA00022989"/>
    </source>
</evidence>
<gene>
    <name evidence="9" type="ORF">NG54_09480</name>
</gene>
<keyword evidence="4 7" id="KW-0812">Transmembrane</keyword>
<keyword evidence="3 9" id="KW-0808">Transferase</keyword>
<dbReference type="InterPro" id="IPR050256">
    <property type="entry name" value="Glycosyltransferase_2"/>
</dbReference>
<sequence length="334" mass="37923">MNNKPVLTIVIPCYNEEEVFQDTAKQLTDMLHVLMDDNLISYDSSLLFVDDGSHDRTWDLIESESLVNPFVKGLKLAHNAGHQNALLAGLTVASEHSSCVISIDADLQDDINAIRTFVEKYHEGYDIVYGVRDSRETDTFFKRTTAEGFYWVMRKLGIQLIPNHADFRLMSKRALDELLKYKETNLFLRGIIPLLGFPSTKVMYDRKKRLAGESKYPLKKMLAFAFDGITSFSIAPIRFVTSLGFISVLLSILVGVYAFIQKQMGHTSTGWTSLILSIWFLGGIELIAIGLVGEYIGKIFKEVKRRPRFSIETNLYSKRDKKKRLIHSGNHGRG</sequence>
<comment type="subcellular location">
    <subcellularLocation>
        <location evidence="1">Membrane</location>
        <topology evidence="1">Multi-pass membrane protein</topology>
    </subcellularLocation>
</comment>
<dbReference type="PANTHER" id="PTHR48090">
    <property type="entry name" value="UNDECAPRENYL-PHOSPHATE 4-DEOXY-4-FORMAMIDO-L-ARABINOSE TRANSFERASE-RELATED"/>
    <property type="match status" value="1"/>
</dbReference>
<organism evidence="9 10">
    <name type="scientific">Heyndrickxia ginsengihumi</name>
    <dbReference type="NCBI Taxonomy" id="363870"/>
    <lineage>
        <taxon>Bacteria</taxon>
        <taxon>Bacillati</taxon>
        <taxon>Bacillota</taxon>
        <taxon>Bacilli</taxon>
        <taxon>Bacillales</taxon>
        <taxon>Bacillaceae</taxon>
        <taxon>Heyndrickxia</taxon>
    </lineage>
</organism>
<dbReference type="CDD" id="cd04187">
    <property type="entry name" value="DPM1_like_bac"/>
    <property type="match status" value="1"/>
</dbReference>
<keyword evidence="2" id="KW-0328">Glycosyltransferase</keyword>
<evidence type="ECO:0000256" key="3">
    <source>
        <dbReference type="ARBA" id="ARBA00022679"/>
    </source>
</evidence>
<feature type="domain" description="Glycosyltransferase 2-like" evidence="8">
    <location>
        <begin position="8"/>
        <end position="178"/>
    </location>
</feature>
<dbReference type="SUPFAM" id="SSF53448">
    <property type="entry name" value="Nucleotide-diphospho-sugar transferases"/>
    <property type="match status" value="1"/>
</dbReference>
<name>A0A0A6VAZ6_9BACI</name>
<dbReference type="RefSeq" id="WP_035354600.1">
    <property type="nucleotide sequence ID" value="NZ_JBCNCG010000055.1"/>
</dbReference>
<evidence type="ECO:0000313" key="10">
    <source>
        <dbReference type="Proteomes" id="UP000030588"/>
    </source>
</evidence>
<evidence type="ECO:0000256" key="7">
    <source>
        <dbReference type="SAM" id="Phobius"/>
    </source>
</evidence>
<keyword evidence="6 7" id="KW-0472">Membrane</keyword>
<dbReference type="OrthoDB" id="9807778at2"/>
<keyword evidence="5 7" id="KW-1133">Transmembrane helix</keyword>
<dbReference type="Gene3D" id="3.90.550.10">
    <property type="entry name" value="Spore Coat Polysaccharide Biosynthesis Protein SpsA, Chain A"/>
    <property type="match status" value="1"/>
</dbReference>
<dbReference type="Proteomes" id="UP000030588">
    <property type="component" value="Unassembled WGS sequence"/>
</dbReference>